<dbReference type="EMBL" id="DSVI01000020">
    <property type="protein sequence ID" value="HGT48867.1"/>
    <property type="molecule type" value="Genomic_DNA"/>
</dbReference>
<dbReference type="PANTHER" id="PTHR43071:SF1">
    <property type="entry name" value="2-AMINO-4-HYDROXY-6-HYDROXYMETHYLDIHYDROPTERIDINE PYROPHOSPHOKINASE"/>
    <property type="match status" value="1"/>
</dbReference>
<evidence type="ECO:0000256" key="2">
    <source>
        <dbReference type="ARBA" id="ARBA00005810"/>
    </source>
</evidence>
<sequence>MSDKNHIAYIALGSNVGDRVNNLRNAVGYLLECNSISLISSSSVYESLPYGKHNQQNFYNAVIKIRTSLLPLELFYLLKKTELKVGRQLRERWGPREIDLDILFYDDLILADDVLTLPHKGIHLRDFVLLPLVELDKNFIHPSLRISLIELLNRVKDRTIISKIDETLLKQEKEIG</sequence>
<dbReference type="Pfam" id="PF01288">
    <property type="entry name" value="HPPK"/>
    <property type="match status" value="1"/>
</dbReference>
<comment type="similarity">
    <text evidence="2">Belongs to the HPPK family.</text>
</comment>
<dbReference type="InterPro" id="IPR000550">
    <property type="entry name" value="Hppk"/>
</dbReference>
<evidence type="ECO:0000256" key="11">
    <source>
        <dbReference type="ARBA" id="ARBA00029766"/>
    </source>
</evidence>
<comment type="function">
    <text evidence="10">Catalyzes the transfer of pyrophosphate from adenosine triphosphate (ATP) to 6-hydroxymethyl-7,8-dihydropterin, an enzymatic step in folate biosynthesis pathway.</text>
</comment>
<feature type="domain" description="7,8-dihydro-6-hydroxymethylpterin-pyrophosphokinase" evidence="13">
    <location>
        <begin position="92"/>
        <end position="103"/>
    </location>
</feature>
<dbReference type="EC" id="2.7.6.3" evidence="3"/>
<dbReference type="GO" id="GO:0003848">
    <property type="term" value="F:2-amino-4-hydroxy-6-hydroxymethyldihydropteridine diphosphokinase activity"/>
    <property type="evidence" value="ECO:0007669"/>
    <property type="project" value="UniProtKB-EC"/>
</dbReference>
<dbReference type="CDD" id="cd00483">
    <property type="entry name" value="HPPK"/>
    <property type="match status" value="1"/>
</dbReference>
<keyword evidence="5 14" id="KW-0808">Transferase</keyword>
<keyword evidence="8" id="KW-0067">ATP-binding</keyword>
<dbReference type="SUPFAM" id="SSF55083">
    <property type="entry name" value="6-hydroxymethyl-7,8-dihydropterin pyrophosphokinase, HPPK"/>
    <property type="match status" value="1"/>
</dbReference>
<evidence type="ECO:0000256" key="12">
    <source>
        <dbReference type="ARBA" id="ARBA00033413"/>
    </source>
</evidence>
<evidence type="ECO:0000256" key="4">
    <source>
        <dbReference type="ARBA" id="ARBA00016218"/>
    </source>
</evidence>
<evidence type="ECO:0000313" key="14">
    <source>
        <dbReference type="EMBL" id="HGT48867.1"/>
    </source>
</evidence>
<evidence type="ECO:0000256" key="9">
    <source>
        <dbReference type="ARBA" id="ARBA00022909"/>
    </source>
</evidence>
<dbReference type="NCBIfam" id="TIGR01498">
    <property type="entry name" value="folK"/>
    <property type="match status" value="1"/>
</dbReference>
<evidence type="ECO:0000256" key="10">
    <source>
        <dbReference type="ARBA" id="ARBA00029409"/>
    </source>
</evidence>
<gene>
    <name evidence="14" type="primary">folK</name>
    <name evidence="14" type="ORF">ENS56_12590</name>
</gene>
<evidence type="ECO:0000256" key="5">
    <source>
        <dbReference type="ARBA" id="ARBA00022679"/>
    </source>
</evidence>
<dbReference type="InterPro" id="IPR035907">
    <property type="entry name" value="Hppk_sf"/>
</dbReference>
<keyword evidence="9" id="KW-0289">Folate biosynthesis</keyword>
<keyword evidence="6" id="KW-0547">Nucleotide-binding</keyword>
<protein>
    <recommendedName>
        <fullName evidence="4">2-amino-4-hydroxy-6-hydroxymethyldihydropteridine pyrophosphokinase</fullName>
        <ecNumber evidence="3">2.7.6.3</ecNumber>
    </recommendedName>
    <alternativeName>
        <fullName evidence="11">6-hydroxymethyl-7,8-dihydropterin pyrophosphokinase</fullName>
    </alternativeName>
    <alternativeName>
        <fullName evidence="12">7,8-dihydro-6-hydroxymethylpterin-pyrophosphokinase</fullName>
    </alternativeName>
</protein>
<dbReference type="PANTHER" id="PTHR43071">
    <property type="entry name" value="2-AMINO-4-HYDROXY-6-HYDROXYMETHYLDIHYDROPTERIDINE PYROPHOSPHOKINASE"/>
    <property type="match status" value="1"/>
</dbReference>
<dbReference type="Gene3D" id="3.30.70.560">
    <property type="entry name" value="7,8-Dihydro-6-hydroxymethylpterin-pyrophosphokinase HPPK"/>
    <property type="match status" value="1"/>
</dbReference>
<evidence type="ECO:0000259" key="13">
    <source>
        <dbReference type="PROSITE" id="PS00794"/>
    </source>
</evidence>
<evidence type="ECO:0000256" key="6">
    <source>
        <dbReference type="ARBA" id="ARBA00022741"/>
    </source>
</evidence>
<dbReference type="GO" id="GO:0016301">
    <property type="term" value="F:kinase activity"/>
    <property type="evidence" value="ECO:0007669"/>
    <property type="project" value="UniProtKB-KW"/>
</dbReference>
<accession>A0A832G7T6</accession>
<proteinExistence type="inferred from homology"/>
<organism evidence="14">
    <name type="scientific">Ignavibacterium album</name>
    <dbReference type="NCBI Taxonomy" id="591197"/>
    <lineage>
        <taxon>Bacteria</taxon>
        <taxon>Pseudomonadati</taxon>
        <taxon>Ignavibacteriota</taxon>
        <taxon>Ignavibacteria</taxon>
        <taxon>Ignavibacteriales</taxon>
        <taxon>Ignavibacteriaceae</taxon>
        <taxon>Ignavibacterium</taxon>
    </lineage>
</organism>
<evidence type="ECO:0000256" key="7">
    <source>
        <dbReference type="ARBA" id="ARBA00022777"/>
    </source>
</evidence>
<comment type="caution">
    <text evidence="14">The sequence shown here is derived from an EMBL/GenBank/DDBJ whole genome shotgun (WGS) entry which is preliminary data.</text>
</comment>
<reference evidence="14" key="1">
    <citation type="journal article" date="2020" name="mSystems">
        <title>Genome- and Community-Level Interaction Insights into Carbon Utilization and Element Cycling Functions of Hydrothermarchaeota in Hydrothermal Sediment.</title>
        <authorList>
            <person name="Zhou Z."/>
            <person name="Liu Y."/>
            <person name="Xu W."/>
            <person name="Pan J."/>
            <person name="Luo Z.H."/>
            <person name="Li M."/>
        </authorList>
    </citation>
    <scope>NUCLEOTIDE SEQUENCE [LARGE SCALE GENOMIC DNA]</scope>
    <source>
        <strain evidence="14">SpSt-500</strain>
    </source>
</reference>
<comment type="pathway">
    <text evidence="1">Cofactor biosynthesis; tetrahydrofolate biosynthesis; 2-amino-4-hydroxy-6-hydroxymethyl-7,8-dihydropteridine diphosphate from 7,8-dihydroneopterin triphosphate: step 4/4.</text>
</comment>
<evidence type="ECO:0000256" key="3">
    <source>
        <dbReference type="ARBA" id="ARBA00013253"/>
    </source>
</evidence>
<name>A0A832G7T6_9BACT</name>
<keyword evidence="7 14" id="KW-0418">Kinase</keyword>
<evidence type="ECO:0000256" key="1">
    <source>
        <dbReference type="ARBA" id="ARBA00005051"/>
    </source>
</evidence>
<dbReference type="GO" id="GO:0046654">
    <property type="term" value="P:tetrahydrofolate biosynthetic process"/>
    <property type="evidence" value="ECO:0007669"/>
    <property type="project" value="UniProtKB-UniPathway"/>
</dbReference>
<dbReference type="PROSITE" id="PS00794">
    <property type="entry name" value="HPPK"/>
    <property type="match status" value="1"/>
</dbReference>
<dbReference type="UniPathway" id="UPA00077">
    <property type="reaction ID" value="UER00155"/>
</dbReference>
<dbReference type="GO" id="GO:0046656">
    <property type="term" value="P:folic acid biosynthetic process"/>
    <property type="evidence" value="ECO:0007669"/>
    <property type="project" value="UniProtKB-KW"/>
</dbReference>
<evidence type="ECO:0000256" key="8">
    <source>
        <dbReference type="ARBA" id="ARBA00022840"/>
    </source>
</evidence>
<dbReference type="AlphaFoldDB" id="A0A832G7T6"/>
<dbReference type="GO" id="GO:0005524">
    <property type="term" value="F:ATP binding"/>
    <property type="evidence" value="ECO:0007669"/>
    <property type="project" value="UniProtKB-KW"/>
</dbReference>